<sequence>MTSTPVPPPAFASLTLCLEFIRVTRDCVGGDLQRALVFAAIIDANVGHLDDNPEASVRAAALDPTYPDDLRRPIRSQRIAESLGLPRQTIRNKVNQLVDMGIVTETEAGLIIPTGSLVTEAFLLALEAYLGALATHIAALASAGAAGLEKTERLIDPIWPVSGAAMRMATRHVLRTIGEVREEVGFEGLLMEFVMIGVLRETARAQAAGIEPRLTGLRLAETLGVPRETLRRQLRALSALGRLEDRSWGVVVPDTLFDSPSARTMIERIDRDATRMVRRLRNVGAIVQA</sequence>
<gene>
    <name evidence="1" type="ORF">ACFQ27_11885</name>
</gene>
<evidence type="ECO:0000313" key="1">
    <source>
        <dbReference type="EMBL" id="MFD1191282.1"/>
    </source>
</evidence>
<evidence type="ECO:0000313" key="2">
    <source>
        <dbReference type="Proteomes" id="UP001597216"/>
    </source>
</evidence>
<accession>A0ABW3T3F9</accession>
<keyword evidence="2" id="KW-1185">Reference proteome</keyword>
<dbReference type="EMBL" id="JBHTLQ010000024">
    <property type="protein sequence ID" value="MFD1191282.1"/>
    <property type="molecule type" value="Genomic_DNA"/>
</dbReference>
<dbReference type="Proteomes" id="UP001597216">
    <property type="component" value="Unassembled WGS sequence"/>
</dbReference>
<organism evidence="1 2">
    <name type="scientific">Phenylobacterium conjunctum</name>
    <dbReference type="NCBI Taxonomy" id="1298959"/>
    <lineage>
        <taxon>Bacteria</taxon>
        <taxon>Pseudomonadati</taxon>
        <taxon>Pseudomonadota</taxon>
        <taxon>Alphaproteobacteria</taxon>
        <taxon>Caulobacterales</taxon>
        <taxon>Caulobacteraceae</taxon>
        <taxon>Phenylobacterium</taxon>
    </lineage>
</organism>
<proteinExistence type="predicted"/>
<dbReference type="InterPro" id="IPR036390">
    <property type="entry name" value="WH_DNA-bd_sf"/>
</dbReference>
<reference evidence="2" key="1">
    <citation type="journal article" date="2019" name="Int. J. Syst. Evol. Microbiol.">
        <title>The Global Catalogue of Microorganisms (GCM) 10K type strain sequencing project: providing services to taxonomists for standard genome sequencing and annotation.</title>
        <authorList>
            <consortium name="The Broad Institute Genomics Platform"/>
            <consortium name="The Broad Institute Genome Sequencing Center for Infectious Disease"/>
            <person name="Wu L."/>
            <person name="Ma J."/>
        </authorList>
    </citation>
    <scope>NUCLEOTIDE SEQUENCE [LARGE SCALE GENOMIC DNA]</scope>
    <source>
        <strain evidence="2">CCUG 55074</strain>
    </source>
</reference>
<name>A0ABW3T3F9_9CAUL</name>
<dbReference type="SUPFAM" id="SSF46785">
    <property type="entry name" value="Winged helix' DNA-binding domain"/>
    <property type="match status" value="1"/>
</dbReference>
<dbReference type="RefSeq" id="WP_377353736.1">
    <property type="nucleotide sequence ID" value="NZ_JBHTLQ010000024.1"/>
</dbReference>
<protein>
    <submittedName>
        <fullName evidence="1">Uncharacterized protein</fullName>
    </submittedName>
</protein>
<comment type="caution">
    <text evidence="1">The sequence shown here is derived from an EMBL/GenBank/DDBJ whole genome shotgun (WGS) entry which is preliminary data.</text>
</comment>